<sequence length="46" mass="5018">MLFQIVCQLALLLQILTSLSLIQLEQKCPYASIGSPLSSGNLPLCR</sequence>
<evidence type="ECO:0000256" key="1">
    <source>
        <dbReference type="SAM" id="SignalP"/>
    </source>
</evidence>
<feature type="chain" id="PRO_5001658216" evidence="1">
    <location>
        <begin position="19"/>
        <end position="46"/>
    </location>
</feature>
<keyword evidence="1" id="KW-0732">Signal</keyword>
<keyword evidence="3" id="KW-1185">Reference proteome</keyword>
<protein>
    <submittedName>
        <fullName evidence="2">Uncharacterized protein</fullName>
    </submittedName>
</protein>
<organism evidence="2 3">
    <name type="scientific">Coffea canephora</name>
    <name type="common">Robusta coffee</name>
    <dbReference type="NCBI Taxonomy" id="49390"/>
    <lineage>
        <taxon>Eukaryota</taxon>
        <taxon>Viridiplantae</taxon>
        <taxon>Streptophyta</taxon>
        <taxon>Embryophyta</taxon>
        <taxon>Tracheophyta</taxon>
        <taxon>Spermatophyta</taxon>
        <taxon>Magnoliopsida</taxon>
        <taxon>eudicotyledons</taxon>
        <taxon>Gunneridae</taxon>
        <taxon>Pentapetalae</taxon>
        <taxon>asterids</taxon>
        <taxon>lamiids</taxon>
        <taxon>Gentianales</taxon>
        <taxon>Rubiaceae</taxon>
        <taxon>Ixoroideae</taxon>
        <taxon>Gardenieae complex</taxon>
        <taxon>Bertiereae - Coffeeae clade</taxon>
        <taxon>Coffeeae</taxon>
        <taxon>Coffea</taxon>
    </lineage>
</organism>
<feature type="signal peptide" evidence="1">
    <location>
        <begin position="1"/>
        <end position="18"/>
    </location>
</feature>
<evidence type="ECO:0000313" key="3">
    <source>
        <dbReference type="Proteomes" id="UP000295252"/>
    </source>
</evidence>
<dbReference type="InParanoid" id="A0A068USX9"/>
<evidence type="ECO:0000313" key="2">
    <source>
        <dbReference type="EMBL" id="CDP11640.1"/>
    </source>
</evidence>
<reference evidence="3" key="1">
    <citation type="journal article" date="2014" name="Science">
        <title>The coffee genome provides insight into the convergent evolution of caffeine biosynthesis.</title>
        <authorList>
            <person name="Denoeud F."/>
            <person name="Carretero-Paulet L."/>
            <person name="Dereeper A."/>
            <person name="Droc G."/>
            <person name="Guyot R."/>
            <person name="Pietrella M."/>
            <person name="Zheng C."/>
            <person name="Alberti A."/>
            <person name="Anthony F."/>
            <person name="Aprea G."/>
            <person name="Aury J.M."/>
            <person name="Bento P."/>
            <person name="Bernard M."/>
            <person name="Bocs S."/>
            <person name="Campa C."/>
            <person name="Cenci A."/>
            <person name="Combes M.C."/>
            <person name="Crouzillat D."/>
            <person name="Da Silva C."/>
            <person name="Daddiego L."/>
            <person name="De Bellis F."/>
            <person name="Dussert S."/>
            <person name="Garsmeur O."/>
            <person name="Gayraud T."/>
            <person name="Guignon V."/>
            <person name="Jahn K."/>
            <person name="Jamilloux V."/>
            <person name="Joet T."/>
            <person name="Labadie K."/>
            <person name="Lan T."/>
            <person name="Leclercq J."/>
            <person name="Lepelley M."/>
            <person name="Leroy T."/>
            <person name="Li L.T."/>
            <person name="Librado P."/>
            <person name="Lopez L."/>
            <person name="Munoz A."/>
            <person name="Noel B."/>
            <person name="Pallavicini A."/>
            <person name="Perrotta G."/>
            <person name="Poncet V."/>
            <person name="Pot D."/>
            <person name="Priyono X."/>
            <person name="Rigoreau M."/>
            <person name="Rouard M."/>
            <person name="Rozas J."/>
            <person name="Tranchant-Dubreuil C."/>
            <person name="VanBuren R."/>
            <person name="Zhang Q."/>
            <person name="Andrade A.C."/>
            <person name="Argout X."/>
            <person name="Bertrand B."/>
            <person name="de Kochko A."/>
            <person name="Graziosi G."/>
            <person name="Henry R.J."/>
            <person name="Jayarama X."/>
            <person name="Ming R."/>
            <person name="Nagai C."/>
            <person name="Rounsley S."/>
            <person name="Sankoff D."/>
            <person name="Giuliano G."/>
            <person name="Albert V.A."/>
            <person name="Wincker P."/>
            <person name="Lashermes P."/>
        </authorList>
    </citation>
    <scope>NUCLEOTIDE SEQUENCE [LARGE SCALE GENOMIC DNA]</scope>
    <source>
        <strain evidence="3">cv. DH200-94</strain>
    </source>
</reference>
<accession>A0A068USX9</accession>
<gene>
    <name evidence="2" type="ORF">GSCOC_T00034034001</name>
</gene>
<proteinExistence type="predicted"/>
<dbReference type="Gramene" id="CDP11640">
    <property type="protein sequence ID" value="CDP11640"/>
    <property type="gene ID" value="GSCOC_T00034034001"/>
</dbReference>
<dbReference type="Proteomes" id="UP000295252">
    <property type="component" value="Chromosome III"/>
</dbReference>
<dbReference type="AlphaFoldDB" id="A0A068USX9"/>
<name>A0A068USX9_COFCA</name>
<dbReference type="EMBL" id="HG739141">
    <property type="protein sequence ID" value="CDP11640.1"/>
    <property type="molecule type" value="Genomic_DNA"/>
</dbReference>